<evidence type="ECO:0000313" key="3">
    <source>
        <dbReference type="EMBL" id="WVW80671.1"/>
    </source>
</evidence>
<dbReference type="RefSeq" id="XP_019050906.1">
    <property type="nucleotide sequence ID" value="XM_019188028.1"/>
</dbReference>
<accession>A0A1B9GFP9</accession>
<evidence type="ECO:0000313" key="2">
    <source>
        <dbReference type="EMBL" id="OCF29836.1"/>
    </source>
</evidence>
<sequence length="307" mass="34223">MSLLDPHQTNINRTANGESADGTRNFYIGPHDQFGTAGSGVIQNAHTTAKECFYSYQGYTTTLEFPFDHEDGSKSRVFLTSHRDSEMKNDLEGWKKDTLRNGDARCETEDEEFRKECNRTFGGKSNTKGVMRLRQGPENLSPHELETLAAMDTKRPAESVTSPSQVGAIRNDEDDTIIVFSRDGGRTTRMAVPHYAGKTFVLRALSGMEQAGWECRDWVNTTLHSVSFDGRDDAVIDEDGTVKEGQTRYEHIDRQIRNEIPGVSEGTLRAFRKDIGDGSAALYNFVVAHGVQELQFQSQVRSLALSG</sequence>
<dbReference type="GeneID" id="30205748"/>
<name>A0A1B9GFP9_9TREE</name>
<organism evidence="2">
    <name type="scientific">Kwoniella bestiolae CBS 10118</name>
    <dbReference type="NCBI Taxonomy" id="1296100"/>
    <lineage>
        <taxon>Eukaryota</taxon>
        <taxon>Fungi</taxon>
        <taxon>Dikarya</taxon>
        <taxon>Basidiomycota</taxon>
        <taxon>Agaricomycotina</taxon>
        <taxon>Tremellomycetes</taxon>
        <taxon>Tremellales</taxon>
        <taxon>Cryptococcaceae</taxon>
        <taxon>Kwoniella</taxon>
    </lineage>
</organism>
<reference evidence="3" key="4">
    <citation type="submission" date="2024-02" db="EMBL/GenBank/DDBJ databases">
        <title>Comparative genomics of Cryptococcus and Kwoniella reveals pathogenesis evolution and contrasting modes of karyotype evolution via chromosome fusion or intercentromeric recombination.</title>
        <authorList>
            <person name="Coelho M.A."/>
            <person name="David-Palma M."/>
            <person name="Shea T."/>
            <person name="Bowers K."/>
            <person name="McGinley-Smith S."/>
            <person name="Mohammad A.W."/>
            <person name="Gnirke A."/>
            <person name="Yurkov A.M."/>
            <person name="Nowrousian M."/>
            <person name="Sun S."/>
            <person name="Cuomo C.A."/>
            <person name="Heitman J."/>
        </authorList>
    </citation>
    <scope>NUCLEOTIDE SEQUENCE</scope>
    <source>
        <strain evidence="3">CBS 10118</strain>
    </source>
</reference>
<dbReference type="EMBL" id="CP144541">
    <property type="protein sequence ID" value="WVW80671.1"/>
    <property type="molecule type" value="Genomic_DNA"/>
</dbReference>
<evidence type="ECO:0000256" key="1">
    <source>
        <dbReference type="SAM" id="MobiDB-lite"/>
    </source>
</evidence>
<dbReference type="KEGG" id="kbi:30205748"/>
<reference evidence="2" key="1">
    <citation type="submission" date="2013-07" db="EMBL/GenBank/DDBJ databases">
        <title>The Genome Sequence of Cryptococcus bestiolae CBS10118.</title>
        <authorList>
            <consortium name="The Broad Institute Genome Sequencing Platform"/>
            <person name="Cuomo C."/>
            <person name="Litvintseva A."/>
            <person name="Chen Y."/>
            <person name="Heitman J."/>
            <person name="Sun S."/>
            <person name="Springer D."/>
            <person name="Dromer F."/>
            <person name="Young S.K."/>
            <person name="Zeng Q."/>
            <person name="Gargeya S."/>
            <person name="Fitzgerald M."/>
            <person name="Abouelleil A."/>
            <person name="Alvarado L."/>
            <person name="Berlin A.M."/>
            <person name="Chapman S.B."/>
            <person name="Dewar J."/>
            <person name="Goldberg J."/>
            <person name="Griggs A."/>
            <person name="Gujja S."/>
            <person name="Hansen M."/>
            <person name="Howarth C."/>
            <person name="Imamovic A."/>
            <person name="Larimer J."/>
            <person name="McCowan C."/>
            <person name="Murphy C."/>
            <person name="Pearson M."/>
            <person name="Priest M."/>
            <person name="Roberts A."/>
            <person name="Saif S."/>
            <person name="Shea T."/>
            <person name="Sykes S."/>
            <person name="Wortman J."/>
            <person name="Nusbaum C."/>
            <person name="Birren B."/>
        </authorList>
    </citation>
    <scope>NUCLEOTIDE SEQUENCE [LARGE SCALE GENOMIC DNA]</scope>
    <source>
        <strain evidence="2">CBS 10118</strain>
    </source>
</reference>
<reference evidence="3" key="2">
    <citation type="submission" date="2013-07" db="EMBL/GenBank/DDBJ databases">
        <authorList>
            <consortium name="The Broad Institute Genome Sequencing Platform"/>
            <person name="Cuomo C."/>
            <person name="Litvintseva A."/>
            <person name="Chen Y."/>
            <person name="Heitman J."/>
            <person name="Sun S."/>
            <person name="Springer D."/>
            <person name="Dromer F."/>
            <person name="Young S.K."/>
            <person name="Zeng Q."/>
            <person name="Gargeya S."/>
            <person name="Fitzgerald M."/>
            <person name="Abouelleil A."/>
            <person name="Alvarado L."/>
            <person name="Berlin A.M."/>
            <person name="Chapman S.B."/>
            <person name="Dewar J."/>
            <person name="Goldberg J."/>
            <person name="Griggs A."/>
            <person name="Gujja S."/>
            <person name="Hansen M."/>
            <person name="Howarth C."/>
            <person name="Imamovic A."/>
            <person name="Larimer J."/>
            <person name="McCowan C."/>
            <person name="Murphy C."/>
            <person name="Pearson M."/>
            <person name="Priest M."/>
            <person name="Roberts A."/>
            <person name="Saif S."/>
            <person name="Shea T."/>
            <person name="Sykes S."/>
            <person name="Wortman J."/>
            <person name="Nusbaum C."/>
            <person name="Birren B."/>
        </authorList>
    </citation>
    <scope>NUCLEOTIDE SEQUENCE</scope>
    <source>
        <strain evidence="3">CBS 10118</strain>
    </source>
</reference>
<reference evidence="2" key="3">
    <citation type="submission" date="2014-01" db="EMBL/GenBank/DDBJ databases">
        <title>Evolution of pathogenesis and genome organization in the Tremellales.</title>
        <authorList>
            <person name="Cuomo C."/>
            <person name="Litvintseva A."/>
            <person name="Heitman J."/>
            <person name="Chen Y."/>
            <person name="Sun S."/>
            <person name="Springer D."/>
            <person name="Dromer F."/>
            <person name="Young S."/>
            <person name="Zeng Q."/>
            <person name="Chapman S."/>
            <person name="Gujja S."/>
            <person name="Saif S."/>
            <person name="Birren B."/>
        </authorList>
    </citation>
    <scope>NUCLEOTIDE SEQUENCE</scope>
    <source>
        <strain evidence="2">CBS 10118</strain>
    </source>
</reference>
<proteinExistence type="predicted"/>
<dbReference type="VEuPathDB" id="FungiDB:I302_01349"/>
<dbReference type="Proteomes" id="UP000092730">
    <property type="component" value="Chromosome 1"/>
</dbReference>
<protein>
    <submittedName>
        <fullName evidence="2">Uncharacterized protein</fullName>
    </submittedName>
</protein>
<dbReference type="AlphaFoldDB" id="A0A1B9GFP9"/>
<feature type="compositionally biased region" description="Polar residues" evidence="1">
    <location>
        <begin position="7"/>
        <end position="17"/>
    </location>
</feature>
<keyword evidence="4" id="KW-1185">Reference proteome</keyword>
<dbReference type="EMBL" id="KI894018">
    <property type="protein sequence ID" value="OCF29836.1"/>
    <property type="molecule type" value="Genomic_DNA"/>
</dbReference>
<gene>
    <name evidence="2" type="ORF">I302_01349</name>
    <name evidence="3" type="ORF">I302_102657</name>
</gene>
<feature type="region of interest" description="Disordered" evidence="1">
    <location>
        <begin position="1"/>
        <end position="24"/>
    </location>
</feature>
<evidence type="ECO:0000313" key="4">
    <source>
        <dbReference type="Proteomes" id="UP000092730"/>
    </source>
</evidence>